<name>A0A4Y4D2U0_ZOORA</name>
<dbReference type="InterPro" id="IPR037026">
    <property type="entry name" value="Vgr_OB-fold_dom_sf"/>
</dbReference>
<evidence type="ECO:0000259" key="3">
    <source>
        <dbReference type="Pfam" id="PF04717"/>
    </source>
</evidence>
<organism evidence="4 5">
    <name type="scientific">Zoogloea ramigera</name>
    <dbReference type="NCBI Taxonomy" id="350"/>
    <lineage>
        <taxon>Bacteria</taxon>
        <taxon>Pseudomonadati</taxon>
        <taxon>Pseudomonadota</taxon>
        <taxon>Betaproteobacteria</taxon>
        <taxon>Rhodocyclales</taxon>
        <taxon>Zoogloeaceae</taxon>
        <taxon>Zoogloea</taxon>
    </lineage>
</organism>
<reference evidence="4 5" key="1">
    <citation type="submission" date="2019-06" db="EMBL/GenBank/DDBJ databases">
        <title>Whole genome shotgun sequence of Zoogloea ramigera NBRC 15342.</title>
        <authorList>
            <person name="Hosoyama A."/>
            <person name="Uohara A."/>
            <person name="Ohji S."/>
            <person name="Ichikawa N."/>
        </authorList>
    </citation>
    <scope>NUCLEOTIDE SEQUENCE [LARGE SCALE GENOMIC DNA]</scope>
    <source>
        <strain evidence="4 5">NBRC 15342</strain>
    </source>
</reference>
<dbReference type="Gene3D" id="2.30.110.50">
    <property type="match status" value="1"/>
</dbReference>
<dbReference type="OrthoDB" id="1907165at2"/>
<dbReference type="InterPro" id="IPR006533">
    <property type="entry name" value="T6SS_Vgr_RhsGE"/>
</dbReference>
<comment type="caution">
    <text evidence="4">The sequence shown here is derived from an EMBL/GenBank/DDBJ whole genome shotgun (WGS) entry which is preliminary data.</text>
</comment>
<proteinExistence type="inferred from homology"/>
<keyword evidence="5" id="KW-1185">Reference proteome</keyword>
<sequence length="584" mass="62062">MASLSDLPGAGRRQHARLLTLTTPAGPDVLLAESARIDESLGPVAGHAGFRIQLTALAADVASSLAELLGQPARLDLRTATACSVPRPFHGHITQITRLGANGGFARYRLIIEPWLAFLGHNRDSSLFQDKTVVEIVDAVFAAWRDRGRLAPVWRWDLADPARYRRRGMCVQYGESDLAFVRRLLVDEGLCCHFEHAAGDGDGLGGHTLVISDHGDAFRANAQVRFTPVGATLTEDSLDRWSAHRPLGGIGDHAASRDCRSLSASAETASSHVEAGVTPDAPAWHGASSRERPTAADCPRPIDALPAHYDGEGTLRSAAPGLRFVLVDHPEHPLDAPEGREFLVTAVHHQARNDLTERFSELLVALGPMEPDESAEAPLAKPAELYRNRLVAQRPLLPWRPLALDAAGRPLYPRPDAVRPLTAVVVVCGEPTHADRSLRIRVQFSRQHGSEPAGGRGHSVGADEASAGAWLRVITPMAGGGGAGVLTPRQGQDVLVAFLDGDPDRPVVIGAFYDGQCSAAVHPALARVPGVLAAQAHGVGLSGISTQAPATGGSELGVCNPFVFNDRQSQVHKAPDTAGQANRL</sequence>
<dbReference type="NCBIfam" id="TIGR03361">
    <property type="entry name" value="VI_Rhs_Vgr"/>
    <property type="match status" value="1"/>
</dbReference>
<gene>
    <name evidence="4" type="ORF">ZRA01_31630</name>
</gene>
<dbReference type="RefSeq" id="WP_141354067.1">
    <property type="nucleotide sequence ID" value="NZ_BJNV01000065.1"/>
</dbReference>
<dbReference type="Gene3D" id="4.10.220.110">
    <property type="match status" value="1"/>
</dbReference>
<dbReference type="EMBL" id="BJNV01000065">
    <property type="protein sequence ID" value="GEC97090.1"/>
    <property type="molecule type" value="Genomic_DNA"/>
</dbReference>
<dbReference type="Pfam" id="PF04717">
    <property type="entry name" value="Phage_base_V"/>
    <property type="match status" value="1"/>
</dbReference>
<dbReference type="Gene3D" id="2.40.50.230">
    <property type="entry name" value="Gp5 N-terminal domain"/>
    <property type="match status" value="1"/>
</dbReference>
<dbReference type="InterPro" id="IPR017847">
    <property type="entry name" value="T6SS_RhsGE_Vgr_subset"/>
</dbReference>
<dbReference type="AlphaFoldDB" id="A0A4Y4D2U0"/>
<feature type="region of interest" description="Disordered" evidence="2">
    <location>
        <begin position="261"/>
        <end position="311"/>
    </location>
</feature>
<dbReference type="Gene3D" id="3.55.50.10">
    <property type="entry name" value="Baseplate protein-like domains"/>
    <property type="match status" value="1"/>
</dbReference>
<dbReference type="InterPro" id="IPR006531">
    <property type="entry name" value="Gp5/Vgr_OB"/>
</dbReference>
<feature type="domain" description="Gp5/Type VI secretion system Vgr protein OB-fold" evidence="3">
    <location>
        <begin position="465"/>
        <end position="513"/>
    </location>
</feature>
<dbReference type="SUPFAM" id="SSF69279">
    <property type="entry name" value="Phage tail proteins"/>
    <property type="match status" value="2"/>
</dbReference>
<dbReference type="NCBIfam" id="TIGR01646">
    <property type="entry name" value="vgr_GE"/>
    <property type="match status" value="1"/>
</dbReference>
<dbReference type="Proteomes" id="UP000318422">
    <property type="component" value="Unassembled WGS sequence"/>
</dbReference>
<dbReference type="SUPFAM" id="SSF69255">
    <property type="entry name" value="gp5 N-terminal domain-like"/>
    <property type="match status" value="1"/>
</dbReference>
<evidence type="ECO:0000313" key="5">
    <source>
        <dbReference type="Proteomes" id="UP000318422"/>
    </source>
</evidence>
<comment type="similarity">
    <text evidence="1">Belongs to the VgrG protein family.</text>
</comment>
<evidence type="ECO:0000313" key="4">
    <source>
        <dbReference type="EMBL" id="GEC97090.1"/>
    </source>
</evidence>
<accession>A0A4Y4D2U0</accession>
<dbReference type="Pfam" id="PF05954">
    <property type="entry name" value="Phage_GPD"/>
    <property type="match status" value="1"/>
</dbReference>
<evidence type="ECO:0000256" key="1">
    <source>
        <dbReference type="ARBA" id="ARBA00005558"/>
    </source>
</evidence>
<feature type="compositionally biased region" description="Polar residues" evidence="2">
    <location>
        <begin position="262"/>
        <end position="271"/>
    </location>
</feature>
<evidence type="ECO:0000256" key="2">
    <source>
        <dbReference type="SAM" id="MobiDB-lite"/>
    </source>
</evidence>
<protein>
    <recommendedName>
        <fullName evidence="3">Gp5/Type VI secretion system Vgr protein OB-fold domain-containing protein</fullName>
    </recommendedName>
</protein>